<dbReference type="Proteomes" id="UP000287033">
    <property type="component" value="Unassembled WGS sequence"/>
</dbReference>
<organism evidence="2 3">
    <name type="scientific">Chiloscyllium punctatum</name>
    <name type="common">Brownbanded bambooshark</name>
    <name type="synonym">Hemiscyllium punctatum</name>
    <dbReference type="NCBI Taxonomy" id="137246"/>
    <lineage>
        <taxon>Eukaryota</taxon>
        <taxon>Metazoa</taxon>
        <taxon>Chordata</taxon>
        <taxon>Craniata</taxon>
        <taxon>Vertebrata</taxon>
        <taxon>Chondrichthyes</taxon>
        <taxon>Elasmobranchii</taxon>
        <taxon>Galeomorphii</taxon>
        <taxon>Galeoidea</taxon>
        <taxon>Orectolobiformes</taxon>
        <taxon>Hemiscylliidae</taxon>
        <taxon>Chiloscyllium</taxon>
    </lineage>
</organism>
<evidence type="ECO:0000313" key="2">
    <source>
        <dbReference type="EMBL" id="GCC39413.1"/>
    </source>
</evidence>
<evidence type="ECO:0000313" key="3">
    <source>
        <dbReference type="Proteomes" id="UP000287033"/>
    </source>
</evidence>
<reference evidence="2 3" key="1">
    <citation type="journal article" date="2018" name="Nat. Ecol. Evol.">
        <title>Shark genomes provide insights into elasmobranch evolution and the origin of vertebrates.</title>
        <authorList>
            <person name="Hara Y"/>
            <person name="Yamaguchi K"/>
            <person name="Onimaru K"/>
            <person name="Kadota M"/>
            <person name="Koyanagi M"/>
            <person name="Keeley SD"/>
            <person name="Tatsumi K"/>
            <person name="Tanaka K"/>
            <person name="Motone F"/>
            <person name="Kageyama Y"/>
            <person name="Nozu R"/>
            <person name="Adachi N"/>
            <person name="Nishimura O"/>
            <person name="Nakagawa R"/>
            <person name="Tanegashima C"/>
            <person name="Kiyatake I"/>
            <person name="Matsumoto R"/>
            <person name="Murakumo K"/>
            <person name="Nishida K"/>
            <person name="Terakita A"/>
            <person name="Kuratani S"/>
            <person name="Sato K"/>
            <person name="Hyodo S Kuraku.S."/>
        </authorList>
    </citation>
    <scope>NUCLEOTIDE SEQUENCE [LARGE SCALE GENOMIC DNA]</scope>
</reference>
<comment type="caution">
    <text evidence="2">The sequence shown here is derived from an EMBL/GenBank/DDBJ whole genome shotgun (WGS) entry which is preliminary data.</text>
</comment>
<name>A0A401T9R8_CHIPU</name>
<keyword evidence="3" id="KW-1185">Reference proteome</keyword>
<proteinExistence type="predicted"/>
<feature type="compositionally biased region" description="Basic and acidic residues" evidence="1">
    <location>
        <begin position="40"/>
        <end position="50"/>
    </location>
</feature>
<feature type="region of interest" description="Disordered" evidence="1">
    <location>
        <begin position="1"/>
        <end position="79"/>
    </location>
</feature>
<dbReference type="EMBL" id="BEZZ01013641">
    <property type="protein sequence ID" value="GCC39413.1"/>
    <property type="molecule type" value="Genomic_DNA"/>
</dbReference>
<feature type="compositionally biased region" description="Basic and acidic residues" evidence="1">
    <location>
        <begin position="13"/>
        <end position="28"/>
    </location>
</feature>
<protein>
    <submittedName>
        <fullName evidence="2">Uncharacterized protein</fullName>
    </submittedName>
</protein>
<sequence>PRCRPRQAVGDGRPGEGFRCRSDPEGRPDPGAGIPVTGKGRRDPGAEEKVAQMPIGLAQYPDGPKDPEGTGHLGGAPDLSLLSGSYPPVLQEICQVREVSSLKPYREGSVLAGYYGLRDFKVHFVPIEEFLNWWIFLRCNADRKV</sequence>
<evidence type="ECO:0000256" key="1">
    <source>
        <dbReference type="SAM" id="MobiDB-lite"/>
    </source>
</evidence>
<feature type="non-terminal residue" evidence="2">
    <location>
        <position position="1"/>
    </location>
</feature>
<dbReference type="AlphaFoldDB" id="A0A401T9R8"/>
<accession>A0A401T9R8</accession>
<gene>
    <name evidence="2" type="ORF">chiPu_0022962</name>
</gene>